<feature type="compositionally biased region" description="Polar residues" evidence="1">
    <location>
        <begin position="74"/>
        <end position="85"/>
    </location>
</feature>
<dbReference type="RefSeq" id="WP_100377451.1">
    <property type="nucleotide sequence ID" value="NZ_PGFD01000002.1"/>
</dbReference>
<accession>A0A2M9C244</accession>
<evidence type="ECO:0000256" key="1">
    <source>
        <dbReference type="SAM" id="MobiDB-lite"/>
    </source>
</evidence>
<dbReference type="EMBL" id="PGFD01000002">
    <property type="protein sequence ID" value="PJJ64438.1"/>
    <property type="molecule type" value="Genomic_DNA"/>
</dbReference>
<feature type="compositionally biased region" description="Polar residues" evidence="1">
    <location>
        <begin position="54"/>
        <end position="64"/>
    </location>
</feature>
<keyword evidence="3" id="KW-1185">Reference proteome</keyword>
<dbReference type="Proteomes" id="UP000228740">
    <property type="component" value="Unassembled WGS sequence"/>
</dbReference>
<name>A0A2M9C244_9FLAO</name>
<gene>
    <name evidence="2" type="ORF">CLV73_2797</name>
</gene>
<evidence type="ECO:0000313" key="3">
    <source>
        <dbReference type="Proteomes" id="UP000228740"/>
    </source>
</evidence>
<dbReference type="OrthoDB" id="1260658at2"/>
<evidence type="ECO:0000313" key="2">
    <source>
        <dbReference type="EMBL" id="PJJ64438.1"/>
    </source>
</evidence>
<organism evidence="2 3">
    <name type="scientific">Chryseobacterium geocarposphaerae</name>
    <dbReference type="NCBI Taxonomy" id="1416776"/>
    <lineage>
        <taxon>Bacteria</taxon>
        <taxon>Pseudomonadati</taxon>
        <taxon>Bacteroidota</taxon>
        <taxon>Flavobacteriia</taxon>
        <taxon>Flavobacteriales</taxon>
        <taxon>Weeksellaceae</taxon>
        <taxon>Chryseobacterium group</taxon>
        <taxon>Chryseobacterium</taxon>
    </lineage>
</organism>
<reference evidence="2 3" key="1">
    <citation type="submission" date="2017-11" db="EMBL/GenBank/DDBJ databases">
        <title>Genomic Encyclopedia of Archaeal and Bacterial Type Strains, Phase II (KMG-II): From Individual Species to Whole Genera.</title>
        <authorList>
            <person name="Goeker M."/>
        </authorList>
    </citation>
    <scope>NUCLEOTIDE SEQUENCE [LARGE SCALE GENOMIC DNA]</scope>
    <source>
        <strain evidence="2 3">DSM 27617</strain>
    </source>
</reference>
<sequence length="137" mass="15251">MKSLYIISFLALSINIYAQQEKTVSEVQEAPYYKESKELEAKMMKEAQEKALQKPSSVTLTSEQGLEVKKQPAKQETANNSGKLLPNTASFEEILATIPGRQARKTNIPKNTNNNIKGLVSSPDLTLEDIKKTIPKN</sequence>
<feature type="region of interest" description="Disordered" evidence="1">
    <location>
        <begin position="47"/>
        <end position="85"/>
    </location>
</feature>
<proteinExistence type="predicted"/>
<comment type="caution">
    <text evidence="2">The sequence shown here is derived from an EMBL/GenBank/DDBJ whole genome shotgun (WGS) entry which is preliminary data.</text>
</comment>
<protein>
    <submittedName>
        <fullName evidence="2">Uncharacterized protein</fullName>
    </submittedName>
</protein>
<dbReference type="AlphaFoldDB" id="A0A2M9C244"/>